<comment type="caution">
    <text evidence="4">The sequence shown here is derived from an EMBL/GenBank/DDBJ whole genome shotgun (WGS) entry which is preliminary data.</text>
</comment>
<evidence type="ECO:0000256" key="3">
    <source>
        <dbReference type="SAM" id="Phobius"/>
    </source>
</evidence>
<dbReference type="Pfam" id="PF17963">
    <property type="entry name" value="Big_9"/>
    <property type="match status" value="2"/>
</dbReference>
<keyword evidence="1" id="KW-0433">Leucine-rich repeat</keyword>
<feature type="transmembrane region" description="Helical" evidence="3">
    <location>
        <begin position="21"/>
        <end position="42"/>
    </location>
</feature>
<keyword evidence="5" id="KW-1185">Reference proteome</keyword>
<dbReference type="EMBL" id="JBHTMY010000001">
    <property type="protein sequence ID" value="MFD1314198.1"/>
    <property type="molecule type" value="Genomic_DNA"/>
</dbReference>
<dbReference type="Gene3D" id="2.60.40.2810">
    <property type="match status" value="2"/>
</dbReference>
<keyword evidence="3" id="KW-0472">Membrane</keyword>
<accession>A0ABW3XXA2</accession>
<dbReference type="InterPro" id="IPR026341">
    <property type="entry name" value="T9SS_type_B"/>
</dbReference>
<dbReference type="Proteomes" id="UP001597201">
    <property type="component" value="Unassembled WGS sequence"/>
</dbReference>
<evidence type="ECO:0000256" key="1">
    <source>
        <dbReference type="ARBA" id="ARBA00022614"/>
    </source>
</evidence>
<dbReference type="PANTHER" id="PTHR47566:SF1">
    <property type="entry name" value="PROTEIN NUD1"/>
    <property type="match status" value="1"/>
</dbReference>
<evidence type="ECO:0000313" key="4">
    <source>
        <dbReference type="EMBL" id="MFD1314198.1"/>
    </source>
</evidence>
<dbReference type="NCBIfam" id="TIGR04131">
    <property type="entry name" value="Bac_Flav_CTERM"/>
    <property type="match status" value="1"/>
</dbReference>
<gene>
    <name evidence="4" type="ORF">ACFQ39_01095</name>
</gene>
<keyword evidence="3" id="KW-1133">Transmembrane helix</keyword>
<dbReference type="PANTHER" id="PTHR47566">
    <property type="match status" value="1"/>
</dbReference>
<dbReference type="Gene3D" id="3.80.10.10">
    <property type="entry name" value="Ribonuclease Inhibitor"/>
    <property type="match status" value="1"/>
</dbReference>
<evidence type="ECO:0000313" key="5">
    <source>
        <dbReference type="Proteomes" id="UP001597201"/>
    </source>
</evidence>
<reference evidence="5" key="1">
    <citation type="journal article" date="2019" name="Int. J. Syst. Evol. Microbiol.">
        <title>The Global Catalogue of Microorganisms (GCM) 10K type strain sequencing project: providing services to taxonomists for standard genome sequencing and annotation.</title>
        <authorList>
            <consortium name="The Broad Institute Genomics Platform"/>
            <consortium name="The Broad Institute Genome Sequencing Center for Infectious Disease"/>
            <person name="Wu L."/>
            <person name="Ma J."/>
        </authorList>
    </citation>
    <scope>NUCLEOTIDE SEQUENCE [LARGE SCALE GENOMIC DNA]</scope>
    <source>
        <strain evidence="5">CCUG 61485</strain>
    </source>
</reference>
<name>A0ABW3XXA2_9FLAO</name>
<keyword evidence="2" id="KW-0677">Repeat</keyword>
<dbReference type="InterPro" id="IPR052574">
    <property type="entry name" value="CDIRP"/>
</dbReference>
<dbReference type="Pfam" id="PF13585">
    <property type="entry name" value="CHU_C"/>
    <property type="match status" value="1"/>
</dbReference>
<proteinExistence type="predicted"/>
<keyword evidence="3" id="KW-0812">Transmembrane</keyword>
<dbReference type="InterPro" id="IPR032675">
    <property type="entry name" value="LRR_dom_sf"/>
</dbReference>
<dbReference type="SUPFAM" id="SSF52058">
    <property type="entry name" value="L domain-like"/>
    <property type="match status" value="1"/>
</dbReference>
<dbReference type="RefSeq" id="WP_377175572.1">
    <property type="nucleotide sequence ID" value="NZ_JBHTMY010000001.1"/>
</dbReference>
<sequence length="576" mass="64623">MNCTRNSLWHSGRELLFNENLRQYAILFSTLSIFLIFGQSVLANRSGLNEVILTLRTTSKSKEWKPSLVTKTGDLLTWKATAPGMVEQIQLGNNPVFDLSVVRNSSEVLIEVSSTDESSLLTELKINSLNITEINLIKCEGMEVLSISDNQLKTLNIEENIALRELYCNFNQLSQLEFGNNINLVLLSCFSNQIQDLSFEFNTNLESLSCSRNLLSALDLSRNTKLNSLECDDNLLQNLNIRNGHNDLLQKLKTTGNSELFCIQVDSQDEAEVKWTDIDPWTKFNNDCTFTNENPVAEPDFYETEDGVKLIVSQDLGLLQNDIDPDGDILAVELVRTANHGELNLFTDGTFNYQPDRLFFGVDSFTYYATDGELSSDEIEVEIMVNLVNTPPIANEDNYETEEGVVLNISNQDGLLLNDSDQDMDPMVVSLLENVQNGSLVLNPDGSFVYTPNALFSGTDNFTYSISDGFVHSETAQVNILVKGQAKLVLPTAFSPNGDGINDFFKPVYRGMSFLQLQVFDTWGNLIYDEQNEVLQGWNGLIKGKDAQNGNYMYRIKAVSLENEKTEKEGLFTLIK</sequence>
<dbReference type="NCBIfam" id="NF012211">
    <property type="entry name" value="tand_rpt_95"/>
    <property type="match status" value="2"/>
</dbReference>
<organism evidence="4 5">
    <name type="scientific">Namhaeicola litoreus</name>
    <dbReference type="NCBI Taxonomy" id="1052145"/>
    <lineage>
        <taxon>Bacteria</taxon>
        <taxon>Pseudomonadati</taxon>
        <taxon>Bacteroidota</taxon>
        <taxon>Flavobacteriia</taxon>
        <taxon>Flavobacteriales</taxon>
        <taxon>Flavobacteriaceae</taxon>
        <taxon>Namhaeicola</taxon>
    </lineage>
</organism>
<protein>
    <submittedName>
        <fullName evidence="4">Ig-like domain-containing protein</fullName>
    </submittedName>
</protein>
<evidence type="ECO:0000256" key="2">
    <source>
        <dbReference type="ARBA" id="ARBA00022737"/>
    </source>
</evidence>